<organism evidence="1 2">
    <name type="scientific">Plakobranchus ocellatus</name>
    <dbReference type="NCBI Taxonomy" id="259542"/>
    <lineage>
        <taxon>Eukaryota</taxon>
        <taxon>Metazoa</taxon>
        <taxon>Spiralia</taxon>
        <taxon>Lophotrochozoa</taxon>
        <taxon>Mollusca</taxon>
        <taxon>Gastropoda</taxon>
        <taxon>Heterobranchia</taxon>
        <taxon>Euthyneura</taxon>
        <taxon>Panpulmonata</taxon>
        <taxon>Sacoglossa</taxon>
        <taxon>Placobranchoidea</taxon>
        <taxon>Plakobranchidae</taxon>
        <taxon>Plakobranchus</taxon>
    </lineage>
</organism>
<keyword evidence="2" id="KW-1185">Reference proteome</keyword>
<evidence type="ECO:0000313" key="2">
    <source>
        <dbReference type="Proteomes" id="UP000735302"/>
    </source>
</evidence>
<sequence>MWPHIQPYLNARGGEGMEADKSSLGGEIELALHNGHFPAWPWSTDTPRYICPSLSHLLPGVGGTVHSESALRSVGTPLSRVRAAPPVPWQNEGPEGLKA</sequence>
<name>A0AAV4E0W8_9GAST</name>
<reference evidence="1 2" key="1">
    <citation type="journal article" date="2021" name="Elife">
        <title>Chloroplast acquisition without the gene transfer in kleptoplastic sea slugs, Plakobranchus ocellatus.</title>
        <authorList>
            <person name="Maeda T."/>
            <person name="Takahashi S."/>
            <person name="Yoshida T."/>
            <person name="Shimamura S."/>
            <person name="Takaki Y."/>
            <person name="Nagai Y."/>
            <person name="Toyoda A."/>
            <person name="Suzuki Y."/>
            <person name="Arimoto A."/>
            <person name="Ishii H."/>
            <person name="Satoh N."/>
            <person name="Nishiyama T."/>
            <person name="Hasebe M."/>
            <person name="Maruyama T."/>
            <person name="Minagawa J."/>
            <person name="Obokata J."/>
            <person name="Shigenobu S."/>
        </authorList>
    </citation>
    <scope>NUCLEOTIDE SEQUENCE [LARGE SCALE GENOMIC DNA]</scope>
</reference>
<comment type="caution">
    <text evidence="1">The sequence shown here is derived from an EMBL/GenBank/DDBJ whole genome shotgun (WGS) entry which is preliminary data.</text>
</comment>
<evidence type="ECO:0000313" key="1">
    <source>
        <dbReference type="EMBL" id="GFO49942.1"/>
    </source>
</evidence>
<dbReference type="AlphaFoldDB" id="A0AAV4E0W8"/>
<accession>A0AAV4E0W8</accession>
<dbReference type="Proteomes" id="UP000735302">
    <property type="component" value="Unassembled WGS sequence"/>
</dbReference>
<proteinExistence type="predicted"/>
<protein>
    <submittedName>
        <fullName evidence="1">Uncharacterized protein</fullName>
    </submittedName>
</protein>
<dbReference type="EMBL" id="BLXT01008548">
    <property type="protein sequence ID" value="GFO49942.1"/>
    <property type="molecule type" value="Genomic_DNA"/>
</dbReference>
<gene>
    <name evidence="1" type="ORF">PoB_007644700</name>
</gene>